<dbReference type="Proteomes" id="UP000108614">
    <property type="component" value="Segment"/>
</dbReference>
<feature type="transmembrane region" description="Helical" evidence="2">
    <location>
        <begin position="190"/>
        <end position="208"/>
    </location>
</feature>
<feature type="compositionally biased region" description="Basic residues" evidence="1">
    <location>
        <begin position="16"/>
        <end position="43"/>
    </location>
</feature>
<dbReference type="OrthoDB" id="23094at10239"/>
<dbReference type="EMBL" id="JQ345700">
    <property type="protein sequence ID" value="AFV70629.1"/>
    <property type="molecule type" value="Genomic_DNA"/>
</dbReference>
<sequence length="296" mass="33298">MLTDFYTDLVGGANRRTYRRPRKAKKRKTTRRNQIAAKRKSTKYSRQLQPTTFLKQHLKYFPPIPVSRSRPSNNFHLGPGIVTNYNFQHTFPHPNVIPAPVQAIPVKYTVEEPLIFQDAKDYFENRRPPDGEADTDYEAKKKWSLDDVIAYLQKIPQQIRKVILTSLFGATLGLIVDLLLGGPWGLTTRLLRLIVSLVPGGKILLFALDGLGYFLGKTEDPNLVAYDPELIRFGTDIQKNINGRLTEDVVRAAEEQLGSGFMRTLGALFAAAASAGTHLKFALPAIPLAVIRPFQR</sequence>
<evidence type="ECO:0000313" key="4">
    <source>
        <dbReference type="Proteomes" id="UP000108614"/>
    </source>
</evidence>
<accession>K9MMD1</accession>
<reference evidence="3 4" key="1">
    <citation type="submission" date="2011-12" db="EMBL/GenBank/DDBJ databases">
        <title>Genome analysis of Bovine adenovirus 6 reveals a need to establish a new species: Bovine adenovirus E.</title>
        <authorList>
            <person name="Erdei N."/>
            <person name="Szathmary R."/>
            <person name="Harrach B."/>
            <person name="Benko M."/>
        </authorList>
    </citation>
    <scope>NUCLEOTIDE SEQUENCE [LARGE SCALE GENOMIC DNA]</scope>
    <source>
        <strain evidence="3">671130</strain>
    </source>
</reference>
<keyword evidence="2" id="KW-0812">Transmembrane</keyword>
<proteinExistence type="predicted"/>
<evidence type="ECO:0000256" key="1">
    <source>
        <dbReference type="SAM" id="MobiDB-lite"/>
    </source>
</evidence>
<dbReference type="RefSeq" id="YP_007346993.1">
    <property type="nucleotide sequence ID" value="NC_020074.1"/>
</dbReference>
<keyword evidence="2" id="KW-0472">Membrane</keyword>
<protein>
    <submittedName>
        <fullName evidence="3">p32K</fullName>
    </submittedName>
</protein>
<feature type="transmembrane region" description="Helical" evidence="2">
    <location>
        <begin position="162"/>
        <end position="184"/>
    </location>
</feature>
<keyword evidence="4" id="KW-1185">Reference proteome</keyword>
<dbReference type="GeneID" id="14443578"/>
<evidence type="ECO:0000313" key="3">
    <source>
        <dbReference type="EMBL" id="AFV70629.1"/>
    </source>
</evidence>
<evidence type="ECO:0000256" key="2">
    <source>
        <dbReference type="SAM" id="Phobius"/>
    </source>
</evidence>
<keyword evidence="2" id="KW-1133">Transmembrane helix</keyword>
<feature type="region of interest" description="Disordered" evidence="1">
    <location>
        <begin position="13"/>
        <end position="43"/>
    </location>
</feature>
<dbReference type="KEGG" id="vg:14443578"/>
<name>K9MMD1_9ADEN</name>
<organism evidence="3 4">
    <name type="scientific">Bovine adenovirus 6</name>
    <dbReference type="NCBI Taxonomy" id="111167"/>
    <lineage>
        <taxon>Viruses</taxon>
        <taxon>Varidnaviria</taxon>
        <taxon>Bamfordvirae</taxon>
        <taxon>Preplasmiviricota</taxon>
        <taxon>Polisuviricotina</taxon>
        <taxon>Pharingeaviricetes</taxon>
        <taxon>Rowavirales</taxon>
        <taxon>Adenoviridae</taxon>
        <taxon>Barthadenovirus</taxon>
        <taxon>Barthadenovirus bossextum</taxon>
        <taxon>Bovine atadenovirus E</taxon>
    </lineage>
</organism>